<feature type="compositionally biased region" description="Low complexity" evidence="10">
    <location>
        <begin position="98"/>
        <end position="116"/>
    </location>
</feature>
<dbReference type="GO" id="GO:0032502">
    <property type="term" value="P:developmental process"/>
    <property type="evidence" value="ECO:0007669"/>
    <property type="project" value="TreeGrafter"/>
</dbReference>
<evidence type="ECO:0000256" key="10">
    <source>
        <dbReference type="SAM" id="MobiDB-lite"/>
    </source>
</evidence>
<evidence type="ECO:0000256" key="6">
    <source>
        <dbReference type="ARBA" id="ARBA00022448"/>
    </source>
</evidence>
<name>A0A8C3ERS6_CORMO</name>
<gene>
    <name evidence="11" type="primary">SLC7A6OS</name>
</gene>
<dbReference type="GO" id="GO:0005634">
    <property type="term" value="C:nucleus"/>
    <property type="evidence" value="ECO:0007669"/>
    <property type="project" value="UniProtKB-SubCell"/>
</dbReference>
<evidence type="ECO:0000256" key="1">
    <source>
        <dbReference type="ARBA" id="ARBA00003202"/>
    </source>
</evidence>
<dbReference type="AlphaFoldDB" id="A0A8C3ERS6"/>
<feature type="compositionally biased region" description="Acidic residues" evidence="10">
    <location>
        <begin position="353"/>
        <end position="373"/>
    </location>
</feature>
<feature type="region of interest" description="Disordered" evidence="10">
    <location>
        <begin position="353"/>
        <end position="404"/>
    </location>
</feature>
<evidence type="ECO:0000256" key="2">
    <source>
        <dbReference type="ARBA" id="ARBA00004123"/>
    </source>
</evidence>
<comment type="similarity">
    <text evidence="4">Belongs to the IWR1/SLC7A6OS family.</text>
</comment>
<dbReference type="InterPro" id="IPR040218">
    <property type="entry name" value="SLC7A6OS"/>
</dbReference>
<feature type="region of interest" description="Disordered" evidence="10">
    <location>
        <begin position="1"/>
        <end position="116"/>
    </location>
</feature>
<organism evidence="11 12">
    <name type="scientific">Corvus moneduloides</name>
    <name type="common">New Caledonian crow</name>
    <dbReference type="NCBI Taxonomy" id="1196302"/>
    <lineage>
        <taxon>Eukaryota</taxon>
        <taxon>Metazoa</taxon>
        <taxon>Chordata</taxon>
        <taxon>Craniata</taxon>
        <taxon>Vertebrata</taxon>
        <taxon>Euteleostomi</taxon>
        <taxon>Archelosauria</taxon>
        <taxon>Archosauria</taxon>
        <taxon>Dinosauria</taxon>
        <taxon>Saurischia</taxon>
        <taxon>Theropoda</taxon>
        <taxon>Coelurosauria</taxon>
        <taxon>Aves</taxon>
        <taxon>Neognathae</taxon>
        <taxon>Neoaves</taxon>
        <taxon>Telluraves</taxon>
        <taxon>Australaves</taxon>
        <taxon>Passeriformes</taxon>
        <taxon>Corvoidea</taxon>
        <taxon>Corvidae</taxon>
        <taxon>Corvus</taxon>
    </lineage>
</organism>
<evidence type="ECO:0000256" key="9">
    <source>
        <dbReference type="ARBA" id="ARBA00023242"/>
    </source>
</evidence>
<evidence type="ECO:0000256" key="7">
    <source>
        <dbReference type="ARBA" id="ARBA00022490"/>
    </source>
</evidence>
<dbReference type="PANTHER" id="PTHR31196">
    <property type="entry name" value="RNA POLYMERASE II NUCLEAR LOCALIZATION PROTEIN SLC7A6OS-RELATED"/>
    <property type="match status" value="1"/>
</dbReference>
<protein>
    <recommendedName>
        <fullName evidence="5">Probable RNA polymerase II nuclear localization protein SLC7A6OS</fullName>
    </recommendedName>
</protein>
<keyword evidence="12" id="KW-1185">Reference proteome</keyword>
<feature type="compositionally biased region" description="Basic and acidic residues" evidence="10">
    <location>
        <begin position="1"/>
        <end position="10"/>
    </location>
</feature>
<keyword evidence="7" id="KW-0963">Cytoplasm</keyword>
<sequence>MSCDGGRPEHSPPFPARNQRGGPENPRARESVGSSPPQSPRPAPPQAACTYPGYRVCLPQAARTLARRRARTAPPRPAPARPSPAQPSPARPGPARPGPARRACAGAPAPSAGAMAGAAVLRVRRKRGGPEPAEALLLACKRRRAEPVETNLFKLVATVSSKNEPVQKYVKDAITRDKAAQSLRPSLGSTQRILQELRSAKQVKRKENRYRVISSHRPDCTQTAAPATHSKAALDGDRSDSAAQQDASPEESGAVRKSSDCCGKFQLFDIVQEEETGDSSVTAANPQKTDPDAILCNAVEMIRERLNVSEDGKKEHGAKEDEYVYDIYYKETSAPDWIENILSVQPYREEYEWVNDDPGPEEVYEDEDDENDENNWRNDYPEEDEFLPEEDGEKDSEESFSDEDQCYRRRTWDKYRQEVLQEFGYDEIEDLGSD</sequence>
<dbReference type="Proteomes" id="UP000694553">
    <property type="component" value="Unassembled WGS sequence"/>
</dbReference>
<evidence type="ECO:0000256" key="3">
    <source>
        <dbReference type="ARBA" id="ARBA00004496"/>
    </source>
</evidence>
<dbReference type="Ensembl" id="ENSCMUT00000026806.2">
    <property type="protein sequence ID" value="ENSCMUP00000024956.2"/>
    <property type="gene ID" value="ENSCMUG00000015203.2"/>
</dbReference>
<proteinExistence type="inferred from homology"/>
<feature type="region of interest" description="Disordered" evidence="10">
    <location>
        <begin position="212"/>
        <end position="257"/>
    </location>
</feature>
<evidence type="ECO:0000256" key="8">
    <source>
        <dbReference type="ARBA" id="ARBA00022927"/>
    </source>
</evidence>
<dbReference type="Pfam" id="PF08574">
    <property type="entry name" value="Iwr1"/>
    <property type="match status" value="1"/>
</dbReference>
<keyword evidence="6" id="KW-0813">Transport</keyword>
<dbReference type="OMA" id="QMWSKYP"/>
<accession>A0A8C3ERS6</accession>
<keyword evidence="9" id="KW-0539">Nucleus</keyword>
<dbReference type="GO" id="GO:0015031">
    <property type="term" value="P:protein transport"/>
    <property type="evidence" value="ECO:0007669"/>
    <property type="project" value="UniProtKB-KW"/>
</dbReference>
<comment type="function">
    <text evidence="1">Directs RNA polymerase II nuclear import.</text>
</comment>
<evidence type="ECO:0000313" key="12">
    <source>
        <dbReference type="Proteomes" id="UP000694553"/>
    </source>
</evidence>
<reference evidence="12" key="1">
    <citation type="submission" date="2019-10" db="EMBL/GenBank/DDBJ databases">
        <title>Corvus moneduloides (New Caledonian crow) genome, bCorMon1, primary haplotype.</title>
        <authorList>
            <person name="Rutz C."/>
            <person name="Fungtammasan C."/>
            <person name="Mountcastle J."/>
            <person name="Formenti G."/>
            <person name="Chow W."/>
            <person name="Howe K."/>
            <person name="Steele M.P."/>
            <person name="Fernandes J."/>
            <person name="Gilbert M.T.P."/>
            <person name="Fedrigo O."/>
            <person name="Jarvis E.D."/>
            <person name="Gemmell N."/>
        </authorList>
    </citation>
    <scope>NUCLEOTIDE SEQUENCE [LARGE SCALE GENOMIC DNA]</scope>
</reference>
<keyword evidence="8" id="KW-0653">Protein transport</keyword>
<evidence type="ECO:0000256" key="5">
    <source>
        <dbReference type="ARBA" id="ARBA00017036"/>
    </source>
</evidence>
<dbReference type="InterPro" id="IPR013883">
    <property type="entry name" value="TF_Iwr1_dom"/>
</dbReference>
<reference evidence="11" key="2">
    <citation type="submission" date="2025-08" db="UniProtKB">
        <authorList>
            <consortium name="Ensembl"/>
        </authorList>
    </citation>
    <scope>IDENTIFICATION</scope>
</reference>
<comment type="subcellular location">
    <subcellularLocation>
        <location evidence="3">Cytoplasm</location>
    </subcellularLocation>
    <subcellularLocation>
        <location evidence="2">Nucleus</location>
    </subcellularLocation>
</comment>
<dbReference type="PANTHER" id="PTHR31196:SF2">
    <property type="entry name" value="RNA POLYMERASE II NUCLEAR LOCALIZATION PROTEIN SLC7A6OS-RELATED"/>
    <property type="match status" value="1"/>
</dbReference>
<dbReference type="GO" id="GO:0005737">
    <property type="term" value="C:cytoplasm"/>
    <property type="evidence" value="ECO:0007669"/>
    <property type="project" value="UniProtKB-SubCell"/>
</dbReference>
<evidence type="ECO:0000313" key="11">
    <source>
        <dbReference type="Ensembl" id="ENSCMUP00000024956.2"/>
    </source>
</evidence>
<accession>A0A8U7MW33</accession>
<feature type="compositionally biased region" description="Acidic residues" evidence="10">
    <location>
        <begin position="381"/>
        <end position="404"/>
    </location>
</feature>
<evidence type="ECO:0000256" key="4">
    <source>
        <dbReference type="ARBA" id="ARBA00010218"/>
    </source>
</evidence>
<reference evidence="11" key="3">
    <citation type="submission" date="2025-09" db="UniProtKB">
        <authorList>
            <consortium name="Ensembl"/>
        </authorList>
    </citation>
    <scope>IDENTIFICATION</scope>
</reference>
<feature type="compositionally biased region" description="Pro residues" evidence="10">
    <location>
        <begin position="74"/>
        <end position="97"/>
    </location>
</feature>